<sequence length="513" mass="56410">MNKKGAANAAAVIEIGTNNISMRVAQLSKGEVRTLDYLKYPVSLDHDVFETGAISFNGLRQLSGALDKFSEALLSYGVEKPRVVSSTALLEARNRSLVVDQLKVRNNLDVSVLDGSQEKAYIFSELKKSLAGEPSVKTGCTLAAYIGAGSVGLAVLDDGKIVYFQNIPIGALKLHDVMGDLRRGAEDFHYILEEYMDTVLGRMNLSGFPIRSLVLTGTQINLIAKLCGGRQIGPVFHIEVQKLQGLYDSVRAMTAEGIALRYGITEGRAALLYTALFIYRGMIRFSPDVQEILSPPVDLTQAVLRYMLSPKADSEWADFLRENALACAGTMAGAFHCDKNHSRLIGEYAGKLFDKLKKVHGLEPSKRLILELAATLHSCGSFVSARQHSRCTFDIIRGMDIFGLSSKEVLEVALVAGSISNNLNDPEFAALPVREQIVVSKLSAIFQLANAMDKSHLEKLKNVKMSLEEDRVLIKAQSSANTLLERWDFEYAARFFKEVFGLSPELSVKFNMI</sequence>
<feature type="domain" description="Ppx/GppA phosphatase C-terminal" evidence="3">
    <location>
        <begin position="330"/>
        <end position="478"/>
    </location>
</feature>
<dbReference type="SUPFAM" id="SSF53067">
    <property type="entry name" value="Actin-like ATPase domain"/>
    <property type="match status" value="2"/>
</dbReference>
<dbReference type="PANTHER" id="PTHR30005">
    <property type="entry name" value="EXOPOLYPHOSPHATASE"/>
    <property type="match status" value="1"/>
</dbReference>
<reference evidence="6" key="2">
    <citation type="submission" date="2017-05" db="EMBL/GenBank/DDBJ databases">
        <title>Improved OligoMM genomes.</title>
        <authorList>
            <person name="Garzetti D."/>
        </authorList>
    </citation>
    <scope>NUCLEOTIDE SEQUENCE [LARGE SCALE GENOMIC DNA]</scope>
    <source>
        <strain evidence="6">KB18</strain>
    </source>
</reference>
<comment type="similarity">
    <text evidence="1">Belongs to the GppA/Ppx family.</text>
</comment>
<keyword evidence="6" id="KW-1185">Reference proteome</keyword>
<dbReference type="InterPro" id="IPR003695">
    <property type="entry name" value="Ppx_GppA_N"/>
</dbReference>
<accession>A0A1Z2XQE9</accession>
<reference evidence="4" key="1">
    <citation type="journal article" date="2017" name="Genome Announc.">
        <title>High-Quality Whole-Genome Sequences of the Oligo-Mouse-Microbiota Bacterial Community.</title>
        <authorList>
            <person name="Garzetti D."/>
            <person name="Brugiroux S."/>
            <person name="Bunk B."/>
            <person name="Pukall R."/>
            <person name="McCoy K.D."/>
            <person name="Macpherson A.J."/>
            <person name="Stecher B."/>
        </authorList>
    </citation>
    <scope>NUCLEOTIDE SEQUENCE</scope>
    <source>
        <strain evidence="4">KB18</strain>
    </source>
</reference>
<dbReference type="RefSeq" id="WP_066533548.1">
    <property type="nucleotide sequence ID" value="NZ_CAJTCQ010000003.1"/>
</dbReference>
<dbReference type="KEGG" id="amur:ADH66_08445"/>
<evidence type="ECO:0000313" key="6">
    <source>
        <dbReference type="Proteomes" id="UP000196710"/>
    </source>
</evidence>
<protein>
    <submittedName>
        <fullName evidence="5">Uncharacterized protein</fullName>
    </submittedName>
</protein>
<name>A0A1Z2XQE9_9FIRM</name>
<dbReference type="Pfam" id="PF02541">
    <property type="entry name" value="Ppx-GppA"/>
    <property type="match status" value="1"/>
</dbReference>
<evidence type="ECO:0000313" key="5">
    <source>
        <dbReference type="EMBL" id="QQR29964.1"/>
    </source>
</evidence>
<dbReference type="InterPro" id="IPR050273">
    <property type="entry name" value="GppA/Ppx_hydrolase"/>
</dbReference>
<evidence type="ECO:0000313" key="7">
    <source>
        <dbReference type="Proteomes" id="UP000596035"/>
    </source>
</evidence>
<evidence type="ECO:0000259" key="2">
    <source>
        <dbReference type="Pfam" id="PF02541"/>
    </source>
</evidence>
<dbReference type="InterPro" id="IPR043129">
    <property type="entry name" value="ATPase_NBD"/>
</dbReference>
<dbReference type="Pfam" id="PF21447">
    <property type="entry name" value="Ppx-GppA_III"/>
    <property type="match status" value="1"/>
</dbReference>
<dbReference type="SUPFAM" id="SSF109604">
    <property type="entry name" value="HD-domain/PDEase-like"/>
    <property type="match status" value="1"/>
</dbReference>
<gene>
    <name evidence="4" type="ORF">ADH66_08445</name>
    <name evidence="5" type="ORF">I5Q82_18485</name>
</gene>
<dbReference type="Proteomes" id="UP000596035">
    <property type="component" value="Chromosome"/>
</dbReference>
<dbReference type="PANTHER" id="PTHR30005:SF0">
    <property type="entry name" value="RETROGRADE REGULATION PROTEIN 2"/>
    <property type="match status" value="1"/>
</dbReference>
<dbReference type="Gene3D" id="3.30.420.40">
    <property type="match status" value="1"/>
</dbReference>
<proteinExistence type="inferred from homology"/>
<organism evidence="5 7">
    <name type="scientific">Acutalibacter muris</name>
    <dbReference type="NCBI Taxonomy" id="1796620"/>
    <lineage>
        <taxon>Bacteria</taxon>
        <taxon>Bacillati</taxon>
        <taxon>Bacillota</taxon>
        <taxon>Clostridia</taxon>
        <taxon>Eubacteriales</taxon>
        <taxon>Acutalibacteraceae</taxon>
        <taxon>Acutalibacter</taxon>
    </lineage>
</organism>
<dbReference type="CDD" id="cd24006">
    <property type="entry name" value="ASKHA_NBD_PPX_GppA"/>
    <property type="match status" value="1"/>
</dbReference>
<dbReference type="Proteomes" id="UP000196710">
    <property type="component" value="Chromosome"/>
</dbReference>
<evidence type="ECO:0000259" key="3">
    <source>
        <dbReference type="Pfam" id="PF21447"/>
    </source>
</evidence>
<evidence type="ECO:0000313" key="4">
    <source>
        <dbReference type="EMBL" id="ASB40687.1"/>
    </source>
</evidence>
<dbReference type="EMBL" id="CP065321">
    <property type="protein sequence ID" value="QQR29964.1"/>
    <property type="molecule type" value="Genomic_DNA"/>
</dbReference>
<evidence type="ECO:0000256" key="1">
    <source>
        <dbReference type="ARBA" id="ARBA00007125"/>
    </source>
</evidence>
<dbReference type="EMBL" id="CP021422">
    <property type="protein sequence ID" value="ASB40687.1"/>
    <property type="molecule type" value="Genomic_DNA"/>
</dbReference>
<dbReference type="GO" id="GO:0016462">
    <property type="term" value="F:pyrophosphatase activity"/>
    <property type="evidence" value="ECO:0007669"/>
    <property type="project" value="TreeGrafter"/>
</dbReference>
<feature type="domain" description="Ppx/GppA phosphatase N-terminal" evidence="2">
    <location>
        <begin position="24"/>
        <end position="283"/>
    </location>
</feature>
<dbReference type="AlphaFoldDB" id="A0A1Z2XQE9"/>
<reference evidence="5 7" key="3">
    <citation type="submission" date="2020-11" db="EMBL/GenBank/DDBJ databases">
        <title>Closed and high quality bacterial genomes of the OMM12 community.</title>
        <authorList>
            <person name="Marbouty M."/>
            <person name="Lamy-Besnier Q."/>
            <person name="Debarbieux L."/>
            <person name="Koszul R."/>
        </authorList>
    </citation>
    <scope>NUCLEOTIDE SEQUENCE [LARGE SCALE GENOMIC DNA]</scope>
    <source>
        <strain evidence="5 7">KB18</strain>
    </source>
</reference>
<dbReference type="InterPro" id="IPR048950">
    <property type="entry name" value="Ppx_GppA_C"/>
</dbReference>
<dbReference type="Gene3D" id="1.10.3210.10">
    <property type="entry name" value="Hypothetical protein af1432"/>
    <property type="match status" value="1"/>
</dbReference>
<dbReference type="Gene3D" id="3.30.420.150">
    <property type="entry name" value="Exopolyphosphatase. Domain 2"/>
    <property type="match status" value="1"/>
</dbReference>